<feature type="domain" description="Major facilitator superfamily (MFS) profile" evidence="8">
    <location>
        <begin position="26"/>
        <end position="435"/>
    </location>
</feature>
<evidence type="ECO:0000256" key="4">
    <source>
        <dbReference type="ARBA" id="ARBA00022692"/>
    </source>
</evidence>
<feature type="transmembrane region" description="Helical" evidence="7">
    <location>
        <begin position="342"/>
        <end position="363"/>
    </location>
</feature>
<dbReference type="InterPro" id="IPR020846">
    <property type="entry name" value="MFS_dom"/>
</dbReference>
<feature type="transmembrane region" description="Helical" evidence="7">
    <location>
        <begin position="375"/>
        <end position="397"/>
    </location>
</feature>
<dbReference type="SUPFAM" id="SSF103473">
    <property type="entry name" value="MFS general substrate transporter"/>
    <property type="match status" value="1"/>
</dbReference>
<feature type="transmembrane region" description="Helical" evidence="7">
    <location>
        <begin position="198"/>
        <end position="217"/>
    </location>
</feature>
<dbReference type="Pfam" id="PF00083">
    <property type="entry name" value="Sugar_tr"/>
    <property type="match status" value="1"/>
</dbReference>
<dbReference type="EMBL" id="JAGEMI010000001">
    <property type="protein sequence ID" value="MBO1867573.1"/>
    <property type="molecule type" value="Genomic_DNA"/>
</dbReference>
<dbReference type="CDD" id="cd17369">
    <property type="entry name" value="MFS_ShiA_like"/>
    <property type="match status" value="1"/>
</dbReference>
<reference evidence="9" key="1">
    <citation type="submission" date="2021-03" db="EMBL/GenBank/DDBJ databases">
        <title>Whole Genome Sequence of Bradyrhizobium sp. Strain 144S4.</title>
        <authorList>
            <person name="Bromfield E.S.P."/>
            <person name="Cloutier S."/>
        </authorList>
    </citation>
    <scope>NUCLEOTIDE SEQUENCE [LARGE SCALE GENOMIC DNA]</scope>
    <source>
        <strain evidence="9">144S4</strain>
    </source>
</reference>
<evidence type="ECO:0000313" key="11">
    <source>
        <dbReference type="Proteomes" id="UP000664702"/>
    </source>
</evidence>
<feature type="transmembrane region" description="Helical" evidence="7">
    <location>
        <begin position="409"/>
        <end position="428"/>
    </location>
</feature>
<dbReference type="InterPro" id="IPR005828">
    <property type="entry name" value="MFS_sugar_transport-like"/>
</dbReference>
<evidence type="ECO:0000256" key="5">
    <source>
        <dbReference type="ARBA" id="ARBA00022989"/>
    </source>
</evidence>
<feature type="transmembrane region" description="Helical" evidence="7">
    <location>
        <begin position="41"/>
        <end position="60"/>
    </location>
</feature>
<evidence type="ECO:0000256" key="7">
    <source>
        <dbReference type="SAM" id="Phobius"/>
    </source>
</evidence>
<evidence type="ECO:0000259" key="8">
    <source>
        <dbReference type="PROSITE" id="PS50850"/>
    </source>
</evidence>
<dbReference type="PANTHER" id="PTHR43045">
    <property type="entry name" value="SHIKIMATE TRANSPORTER"/>
    <property type="match status" value="1"/>
</dbReference>
<dbReference type="PROSITE" id="PS50850">
    <property type="entry name" value="MFS"/>
    <property type="match status" value="1"/>
</dbReference>
<evidence type="ECO:0000256" key="6">
    <source>
        <dbReference type="ARBA" id="ARBA00023136"/>
    </source>
</evidence>
<keyword evidence="2" id="KW-0813">Transport</keyword>
<dbReference type="GO" id="GO:0005886">
    <property type="term" value="C:plasma membrane"/>
    <property type="evidence" value="ECO:0007669"/>
    <property type="project" value="UniProtKB-SubCell"/>
</dbReference>
<gene>
    <name evidence="10" type="ORF">J4G43_042025</name>
    <name evidence="9" type="ORF">J4G43_43845</name>
</gene>
<accession>A0A939ME48</accession>
<evidence type="ECO:0000256" key="3">
    <source>
        <dbReference type="ARBA" id="ARBA00022475"/>
    </source>
</evidence>
<name>A0A939ME48_9BRAD</name>
<dbReference type="Gene3D" id="1.20.1250.20">
    <property type="entry name" value="MFS general substrate transporter like domains"/>
    <property type="match status" value="2"/>
</dbReference>
<feature type="transmembrane region" description="Helical" evidence="7">
    <location>
        <begin position="99"/>
        <end position="117"/>
    </location>
</feature>
<feature type="transmembrane region" description="Helical" evidence="7">
    <location>
        <begin position="317"/>
        <end position="336"/>
    </location>
</feature>
<sequence>MTLTSTAPLRASSSAEATPNKLPKRAALVSFVGSMLEYYDFFIYGTAAALIFPKVFFANVDPSTATLLALLSFGIGYIARPVGAVILGHFGDRIGRKTVLLFTLVLMGGSTLAIGLLPDAKTIGNAAPVILTLLRLLQGLSAAGEQSGANSLTLEHSANSNRAFFTSWTLSGTQAGAILATLVFIPVSSLPEDQLLSWGWRIPFLLSALVLVVAYLVRRTMPETPVFEDIKDKAEVARFPVVTLLRDYWPDVLRVIACALIATVSTMTAVFALGYATSKFGVARPTMLWAGVLGNVTALITQPLWALLADRIGRKPVFIGGALGCAALVFPYFMLVTSGNTLAIFAAAMILSGTIYAAPNAIWPSFYAEMFDARVRYSGTAIGTQLGFLAAGFTPLVSASVIGEGPNGWIPVAIFVACCCVISAASAATARETHNVDIADLGKRLSQDRVTVAC</sequence>
<dbReference type="KEGG" id="bban:J4G43_042025"/>
<dbReference type="InterPro" id="IPR011701">
    <property type="entry name" value="MFS"/>
</dbReference>
<feature type="transmembrane region" description="Helical" evidence="7">
    <location>
        <begin position="287"/>
        <end position="308"/>
    </location>
</feature>
<evidence type="ECO:0000313" key="9">
    <source>
        <dbReference type="EMBL" id="MBO1867573.1"/>
    </source>
</evidence>
<feature type="transmembrane region" description="Helical" evidence="7">
    <location>
        <begin position="67"/>
        <end position="87"/>
    </location>
</feature>
<dbReference type="RefSeq" id="WP_208088472.1">
    <property type="nucleotide sequence ID" value="NZ_CP086136.1"/>
</dbReference>
<protein>
    <submittedName>
        <fullName evidence="9">MHS family MFS transporter</fullName>
    </submittedName>
</protein>
<dbReference type="PANTHER" id="PTHR43045:SF1">
    <property type="entry name" value="SHIKIMATE TRANSPORTER"/>
    <property type="match status" value="1"/>
</dbReference>
<evidence type="ECO:0000256" key="1">
    <source>
        <dbReference type="ARBA" id="ARBA00004651"/>
    </source>
</evidence>
<dbReference type="Pfam" id="PF07690">
    <property type="entry name" value="MFS_1"/>
    <property type="match status" value="1"/>
</dbReference>
<reference evidence="10 11" key="2">
    <citation type="journal article" date="2022" name="Int. J. Syst. Evol. Microbiol.">
        <title>Strains of Bradyrhizobium barranii sp. nov. associated with legumes native to Canada are symbionts of soybeans and belong to different subspecies (subsp. barranii subsp. nov. and subsp. apii subsp. nov.) and symbiovars (sv. glycinearum and sv. septentrionale).</title>
        <authorList>
            <person name="Bromfield E.S.P."/>
            <person name="Cloutier S."/>
            <person name="Wasai-Hara S."/>
            <person name="Minamisawa K."/>
        </authorList>
    </citation>
    <scope>NUCLEOTIDE SEQUENCE [LARGE SCALE GENOMIC DNA]</scope>
    <source>
        <strain evidence="10 11">144S4</strain>
    </source>
</reference>
<dbReference type="InterPro" id="IPR036259">
    <property type="entry name" value="MFS_trans_sf"/>
</dbReference>
<keyword evidence="5 7" id="KW-1133">Transmembrane helix</keyword>
<evidence type="ECO:0000256" key="2">
    <source>
        <dbReference type="ARBA" id="ARBA00022448"/>
    </source>
</evidence>
<proteinExistence type="predicted"/>
<dbReference type="GO" id="GO:0022857">
    <property type="term" value="F:transmembrane transporter activity"/>
    <property type="evidence" value="ECO:0007669"/>
    <property type="project" value="InterPro"/>
</dbReference>
<keyword evidence="4 7" id="KW-0812">Transmembrane</keyword>
<comment type="subcellular location">
    <subcellularLocation>
        <location evidence="1">Cell membrane</location>
        <topology evidence="1">Multi-pass membrane protein</topology>
    </subcellularLocation>
</comment>
<dbReference type="EMBL" id="CP086136">
    <property type="protein sequence ID" value="UEM11115.1"/>
    <property type="molecule type" value="Genomic_DNA"/>
</dbReference>
<dbReference type="Proteomes" id="UP000664702">
    <property type="component" value="Chromosome"/>
</dbReference>
<keyword evidence="6 7" id="KW-0472">Membrane</keyword>
<organism evidence="9">
    <name type="scientific">Bradyrhizobium barranii subsp. barranii</name>
    <dbReference type="NCBI Taxonomy" id="2823807"/>
    <lineage>
        <taxon>Bacteria</taxon>
        <taxon>Pseudomonadati</taxon>
        <taxon>Pseudomonadota</taxon>
        <taxon>Alphaproteobacteria</taxon>
        <taxon>Hyphomicrobiales</taxon>
        <taxon>Nitrobacteraceae</taxon>
        <taxon>Bradyrhizobium</taxon>
        <taxon>Bradyrhizobium barranii</taxon>
    </lineage>
</organism>
<dbReference type="AlphaFoldDB" id="A0A939ME48"/>
<keyword evidence="3" id="KW-1003">Cell membrane</keyword>
<feature type="transmembrane region" description="Helical" evidence="7">
    <location>
        <begin position="163"/>
        <end position="186"/>
    </location>
</feature>
<evidence type="ECO:0000313" key="10">
    <source>
        <dbReference type="EMBL" id="UEM11115.1"/>
    </source>
</evidence>
<feature type="transmembrane region" description="Helical" evidence="7">
    <location>
        <begin position="252"/>
        <end position="275"/>
    </location>
</feature>